<proteinExistence type="predicted"/>
<protein>
    <submittedName>
        <fullName evidence="4">Nucleotidyltransferase family protein</fullName>
    </submittedName>
</protein>
<evidence type="ECO:0000256" key="1">
    <source>
        <dbReference type="ARBA" id="ARBA00022679"/>
    </source>
</evidence>
<evidence type="ECO:0000313" key="5">
    <source>
        <dbReference type="Proteomes" id="UP001083770"/>
    </source>
</evidence>
<dbReference type="InterPro" id="IPR029044">
    <property type="entry name" value="Nucleotide-diphossugar_trans"/>
</dbReference>
<dbReference type="InterPro" id="IPR005835">
    <property type="entry name" value="NTP_transferase_dom"/>
</dbReference>
<dbReference type="Gene3D" id="3.90.550.10">
    <property type="entry name" value="Spore Coat Polysaccharide Biosynthesis Protein SpsA, Chain A"/>
    <property type="match status" value="1"/>
</dbReference>
<dbReference type="EMBL" id="JAPWGW010000001">
    <property type="protein sequence ID" value="MCZ4297117.1"/>
    <property type="molecule type" value="Genomic_DNA"/>
</dbReference>
<keyword evidence="1" id="KW-0808">Transferase</keyword>
<comment type="caution">
    <text evidence="4">The sequence shown here is derived from an EMBL/GenBank/DDBJ whole genome shotgun (WGS) entry which is preliminary data.</text>
</comment>
<dbReference type="SUPFAM" id="SSF53448">
    <property type="entry name" value="Nucleotide-diphospho-sugar transferases"/>
    <property type="match status" value="1"/>
</dbReference>
<gene>
    <name evidence="4" type="ORF">O4G74_03495</name>
</gene>
<feature type="domain" description="Nucleotidyl transferase" evidence="3">
    <location>
        <begin position="8"/>
        <end position="127"/>
    </location>
</feature>
<reference evidence="4" key="1">
    <citation type="submission" date="2022-12" db="EMBL/GenBank/DDBJ databases">
        <title>Bacterial isolates from different developmental stages of Nematostella vectensis.</title>
        <authorList>
            <person name="Fraune S."/>
        </authorList>
    </citation>
    <scope>NUCLEOTIDE SEQUENCE</scope>
    <source>
        <strain evidence="4">G21632-S1</strain>
    </source>
</reference>
<evidence type="ECO:0000259" key="3">
    <source>
        <dbReference type="Pfam" id="PF00483"/>
    </source>
</evidence>
<dbReference type="PANTHER" id="PTHR43584">
    <property type="entry name" value="NUCLEOTIDYL TRANSFERASE"/>
    <property type="match status" value="1"/>
</dbReference>
<dbReference type="InterPro" id="IPR050065">
    <property type="entry name" value="GlmU-like"/>
</dbReference>
<dbReference type="Pfam" id="PF00483">
    <property type="entry name" value="NTP_transferase"/>
    <property type="match status" value="1"/>
</dbReference>
<organism evidence="4 5">
    <name type="scientific">Henriciella marina</name>
    <dbReference type="NCBI Taxonomy" id="453851"/>
    <lineage>
        <taxon>Bacteria</taxon>
        <taxon>Pseudomonadati</taxon>
        <taxon>Pseudomonadota</taxon>
        <taxon>Alphaproteobacteria</taxon>
        <taxon>Hyphomonadales</taxon>
        <taxon>Hyphomonadaceae</taxon>
        <taxon>Henriciella</taxon>
    </lineage>
</organism>
<dbReference type="CDD" id="cd06422">
    <property type="entry name" value="NTP_transferase_like_1"/>
    <property type="match status" value="1"/>
</dbReference>
<accession>A0ABT4LRX2</accession>
<sequence>MATIPHTAMILAAGLGTRMRPLTDTTAKPLIEVAGKRLMDRQIEPLIEAGVKRLVVNTHWCADQVEAHSRGIGGVDVVFSDEREEVLETGGAISKAASLLGEDPIFVVNTDAFWAPGDSAPLKALADAYDPANADEILLLADRERCLGFSGEGDFHLSDDGLITHRGDDPSAAWAYAGLRIAKPAHYAAYPAEPFSAFRVWSGLLEKKRMHGLPLDRFWLHVGDPKSLGDAEMWLRCFGA</sequence>
<evidence type="ECO:0000256" key="2">
    <source>
        <dbReference type="ARBA" id="ARBA00022695"/>
    </source>
</evidence>
<dbReference type="PANTHER" id="PTHR43584:SF8">
    <property type="entry name" value="N-ACETYLMURAMATE ALPHA-1-PHOSPHATE URIDYLYLTRANSFERASE"/>
    <property type="match status" value="1"/>
</dbReference>
<keyword evidence="2" id="KW-0548">Nucleotidyltransferase</keyword>
<dbReference type="RefSeq" id="WP_269401276.1">
    <property type="nucleotide sequence ID" value="NZ_JAPWGW010000001.1"/>
</dbReference>
<keyword evidence="5" id="KW-1185">Reference proteome</keyword>
<evidence type="ECO:0000313" key="4">
    <source>
        <dbReference type="EMBL" id="MCZ4297117.1"/>
    </source>
</evidence>
<dbReference type="Proteomes" id="UP001083770">
    <property type="component" value="Unassembled WGS sequence"/>
</dbReference>
<name>A0ABT4LRX2_9PROT</name>